<evidence type="ECO:0000259" key="9">
    <source>
        <dbReference type="Pfam" id="PF01433"/>
    </source>
</evidence>
<dbReference type="GO" id="GO:0016020">
    <property type="term" value="C:membrane"/>
    <property type="evidence" value="ECO:0007669"/>
    <property type="project" value="TreeGrafter"/>
</dbReference>
<dbReference type="PANTHER" id="PTHR11533">
    <property type="entry name" value="PROTEASE M1 ZINC METALLOPROTEASE"/>
    <property type="match status" value="1"/>
</dbReference>
<gene>
    <name evidence="10" type="ORF">FPRO_05354</name>
</gene>
<reference evidence="11" key="1">
    <citation type="journal article" date="2016" name="Genome Biol. Evol.">
        <title>Comparative 'omics' of the Fusarium fujikuroi species complex highlights differences in genetic potential and metabolite synthesis.</title>
        <authorList>
            <person name="Niehaus E.-M."/>
            <person name="Muensterkoetter M."/>
            <person name="Proctor R.H."/>
            <person name="Brown D.W."/>
            <person name="Sharon A."/>
            <person name="Idan Y."/>
            <person name="Oren-Young L."/>
            <person name="Sieber C.M."/>
            <person name="Novak O."/>
            <person name="Pencik A."/>
            <person name="Tarkowska D."/>
            <person name="Hromadova K."/>
            <person name="Freeman S."/>
            <person name="Maymon M."/>
            <person name="Elazar M."/>
            <person name="Youssef S.A."/>
            <person name="El-Shabrawy E.S.M."/>
            <person name="Shalaby A.B.A."/>
            <person name="Houterman P."/>
            <person name="Brock N.L."/>
            <person name="Burkhardt I."/>
            <person name="Tsavkelova E.A."/>
            <person name="Dickschat J.S."/>
            <person name="Galuszka P."/>
            <person name="Gueldener U."/>
            <person name="Tudzynski B."/>
        </authorList>
    </citation>
    <scope>NUCLEOTIDE SEQUENCE [LARGE SCALE GENOMIC DNA]</scope>
    <source>
        <strain evidence="11">ET1</strain>
    </source>
</reference>
<dbReference type="GO" id="GO:0042277">
    <property type="term" value="F:peptide binding"/>
    <property type="evidence" value="ECO:0007669"/>
    <property type="project" value="TreeGrafter"/>
</dbReference>
<dbReference type="GO" id="GO:0008270">
    <property type="term" value="F:zinc ion binding"/>
    <property type="evidence" value="ECO:0007669"/>
    <property type="project" value="InterPro"/>
</dbReference>
<dbReference type="Pfam" id="PF01433">
    <property type="entry name" value="Peptidase_M1"/>
    <property type="match status" value="1"/>
</dbReference>
<evidence type="ECO:0000256" key="7">
    <source>
        <dbReference type="ARBA" id="ARBA00022833"/>
    </source>
</evidence>
<dbReference type="PRINTS" id="PR00756">
    <property type="entry name" value="ALADIPTASE"/>
</dbReference>
<keyword evidence="8" id="KW-0482">Metalloprotease</keyword>
<keyword evidence="3" id="KW-0031">Aminopeptidase</keyword>
<dbReference type="SUPFAM" id="SSF55486">
    <property type="entry name" value="Metalloproteases ('zincins'), catalytic domain"/>
    <property type="match status" value="1"/>
</dbReference>
<comment type="cofactor">
    <cofactor evidence="1">
        <name>Zn(2+)</name>
        <dbReference type="ChEBI" id="CHEBI:29105"/>
    </cofactor>
</comment>
<evidence type="ECO:0000313" key="10">
    <source>
        <dbReference type="EMBL" id="CZR40454.1"/>
    </source>
</evidence>
<feature type="domain" description="Peptidase M1 membrane alanine aminopeptidase" evidence="9">
    <location>
        <begin position="56"/>
        <end position="199"/>
    </location>
</feature>
<keyword evidence="11" id="KW-1185">Reference proteome</keyword>
<dbReference type="RefSeq" id="XP_031081047.1">
    <property type="nucleotide sequence ID" value="XM_031230963.1"/>
</dbReference>
<dbReference type="EMBL" id="FJOF01000004">
    <property type="protein sequence ID" value="CZR40454.1"/>
    <property type="molecule type" value="Genomic_DNA"/>
</dbReference>
<keyword evidence="5" id="KW-0479">Metal-binding</keyword>
<protein>
    <recommendedName>
        <fullName evidence="9">Peptidase M1 membrane alanine aminopeptidase domain-containing protein</fullName>
    </recommendedName>
</protein>
<dbReference type="VEuPathDB" id="FungiDB:FPRO_05354"/>
<evidence type="ECO:0000313" key="11">
    <source>
        <dbReference type="Proteomes" id="UP000183971"/>
    </source>
</evidence>
<comment type="similarity">
    <text evidence="2">Belongs to the peptidase M1 family.</text>
</comment>
<dbReference type="GO" id="GO:0070006">
    <property type="term" value="F:metalloaminopeptidase activity"/>
    <property type="evidence" value="ECO:0007669"/>
    <property type="project" value="TreeGrafter"/>
</dbReference>
<evidence type="ECO:0000256" key="4">
    <source>
        <dbReference type="ARBA" id="ARBA00022670"/>
    </source>
</evidence>
<name>A0A1L7VJ52_FUSPR</name>
<dbReference type="PANTHER" id="PTHR11533:SF174">
    <property type="entry name" value="PUROMYCIN-SENSITIVE AMINOPEPTIDASE-RELATED"/>
    <property type="match status" value="1"/>
</dbReference>
<dbReference type="GO" id="GO:0005737">
    <property type="term" value="C:cytoplasm"/>
    <property type="evidence" value="ECO:0007669"/>
    <property type="project" value="TreeGrafter"/>
</dbReference>
<dbReference type="InterPro" id="IPR001930">
    <property type="entry name" value="Peptidase_M1"/>
</dbReference>
<dbReference type="GO" id="GO:0043171">
    <property type="term" value="P:peptide catabolic process"/>
    <property type="evidence" value="ECO:0007669"/>
    <property type="project" value="TreeGrafter"/>
</dbReference>
<evidence type="ECO:0000256" key="5">
    <source>
        <dbReference type="ARBA" id="ARBA00022723"/>
    </source>
</evidence>
<dbReference type="AlphaFoldDB" id="A0A1L7VJ52"/>
<dbReference type="Gene3D" id="1.10.390.10">
    <property type="entry name" value="Neutral Protease Domain 2"/>
    <property type="match status" value="2"/>
</dbReference>
<proteinExistence type="inferred from homology"/>
<keyword evidence="6" id="KW-0378">Hydrolase</keyword>
<sequence length="427" mass="48194">MEKEERILLPASVNPVSYEITLDPDFNGEKFEGFVRISTIPRSVFCPLGGEEEATFAVNLAAKGQQFFEDCFELLYPLPKPDLIGVLEFSTGAMEDWGAIILRTTNLVLDPKDSALDTMQRIAGTILHEISHMWFDDLVKMRHWDGLWLRECFVTLMPWYAADKMFPSWHFWDSYVAHTLQKWLILDSLTRSHPVEVVLNSLGDTKFFDGLKLYHRRHQFQCTESDDLWKAQEEVIGGSIEASMKVYTKYPGFPVLPVSESHDESGNLTGVGLFHHSFLTSGVSKEEDTPSFTIYALSFFRTSYSHGLLTRLLEEASVGTLSLRDCIGLSCDLKALVAAGVNKTSELFDLDVKVAELGSFYFHGAELNEGLWTLASDVIDPKAVELEWTISKDDHENRVTFKAPMFSGAGLAEHHREFEHLFGLSDG</sequence>
<dbReference type="GeneID" id="42050235"/>
<dbReference type="InterPro" id="IPR050344">
    <property type="entry name" value="Peptidase_M1_aminopeptidases"/>
</dbReference>
<keyword evidence="4" id="KW-0645">Protease</keyword>
<dbReference type="Proteomes" id="UP000183971">
    <property type="component" value="Unassembled WGS sequence"/>
</dbReference>
<keyword evidence="7" id="KW-0862">Zinc</keyword>
<accession>A0A1L7VJ52</accession>
<organism evidence="10 11">
    <name type="scientific">Fusarium proliferatum (strain ET1)</name>
    <name type="common">Orchid endophyte fungus</name>
    <dbReference type="NCBI Taxonomy" id="1227346"/>
    <lineage>
        <taxon>Eukaryota</taxon>
        <taxon>Fungi</taxon>
        <taxon>Dikarya</taxon>
        <taxon>Ascomycota</taxon>
        <taxon>Pezizomycotina</taxon>
        <taxon>Sordariomycetes</taxon>
        <taxon>Hypocreomycetidae</taxon>
        <taxon>Hypocreales</taxon>
        <taxon>Nectriaceae</taxon>
        <taxon>Fusarium</taxon>
        <taxon>Fusarium fujikuroi species complex</taxon>
    </lineage>
</organism>
<dbReference type="InterPro" id="IPR027268">
    <property type="entry name" value="Peptidase_M4/M1_CTD_sf"/>
</dbReference>
<evidence type="ECO:0000256" key="1">
    <source>
        <dbReference type="ARBA" id="ARBA00001947"/>
    </source>
</evidence>
<evidence type="ECO:0000256" key="8">
    <source>
        <dbReference type="ARBA" id="ARBA00023049"/>
    </source>
</evidence>
<evidence type="ECO:0000256" key="6">
    <source>
        <dbReference type="ARBA" id="ARBA00022801"/>
    </source>
</evidence>
<evidence type="ECO:0000256" key="3">
    <source>
        <dbReference type="ARBA" id="ARBA00022438"/>
    </source>
</evidence>
<comment type="caution">
    <text evidence="10">The sequence shown here is derived from an EMBL/GenBank/DDBJ whole genome shotgun (WGS) entry which is preliminary data.</text>
</comment>
<dbReference type="GO" id="GO:0006508">
    <property type="term" value="P:proteolysis"/>
    <property type="evidence" value="ECO:0007669"/>
    <property type="project" value="UniProtKB-KW"/>
</dbReference>
<dbReference type="InterPro" id="IPR014782">
    <property type="entry name" value="Peptidase_M1_dom"/>
</dbReference>
<evidence type="ECO:0000256" key="2">
    <source>
        <dbReference type="ARBA" id="ARBA00010136"/>
    </source>
</evidence>